<accession>A0ABY6P5S7</accession>
<evidence type="ECO:0000313" key="4">
    <source>
        <dbReference type="Proteomes" id="UP001164965"/>
    </source>
</evidence>
<dbReference type="Pfam" id="PF03432">
    <property type="entry name" value="Relaxase"/>
    <property type="match status" value="1"/>
</dbReference>
<protein>
    <submittedName>
        <fullName evidence="3">Relaxase/mobilization nuclease domain-containing protein</fullName>
    </submittedName>
</protein>
<keyword evidence="3" id="KW-0614">Plasmid</keyword>
<feature type="region of interest" description="Disordered" evidence="1">
    <location>
        <begin position="469"/>
        <end position="508"/>
    </location>
</feature>
<name>A0ABY6P5S7_9NOCA</name>
<dbReference type="InterPro" id="IPR005094">
    <property type="entry name" value="Endonuclease_MobA/VirD2"/>
</dbReference>
<sequence length="508" mass="54285">MITKVGRGSRMRGLVTYLFGPGKAEEHSNQRVVAAYDPILVGDRGDTELGVAMLTAELDFPRKVFAPEVDQDFVYHVSISNKADADRDLTDDEWRDVAETAAERLGFNTGGPGGRVRWIAVHHGKSANGNDHIHLVANLVREDGRKHYFTRPDFTVLAEVRAEMETKYGLTVTGRAKTGLAPVSRLEVQQQRAAGTELPRERLRRAVLAAGTSARTESEFVETLRRGGVIVRPRWEAGTSRTAVVGYSVALPSAPTGVGVTPALVWFGGGKLDRNLTLQALRGGWAPDPAAVDTWRTVDTRGPAKADALRPEVMVRAQQEVARIGATLTDVPLSDRARVSATAREAAGVLAAAAERVEGQPAYLLGRAADQLYRAAEREPRQRPPVAPAEHRLATVARAVLTVQTAGRKGPAGTVMLLHQVLRLAQTIQRTHETAGRVTQARAAAAAGVHVKAAAAALDPSVVIGGDTGPRLALTPRSPQRSTLPTAVPVMTPGTTSGITTNDRGIGR</sequence>
<feature type="domain" description="MobA/VirD2-like nuclease" evidence="2">
    <location>
        <begin position="67"/>
        <end position="170"/>
    </location>
</feature>
<geneLocation type="plasmid" evidence="3 4">
    <name>unnamed1</name>
</geneLocation>
<evidence type="ECO:0000313" key="3">
    <source>
        <dbReference type="EMBL" id="UZJ26839.1"/>
    </source>
</evidence>
<dbReference type="EMBL" id="CP110616">
    <property type="protein sequence ID" value="UZJ26839.1"/>
    <property type="molecule type" value="Genomic_DNA"/>
</dbReference>
<reference evidence="3" key="1">
    <citation type="submission" date="2022-10" db="EMBL/GenBank/DDBJ databases">
        <title>Rhodococcus sp.75.</title>
        <authorList>
            <person name="Sun M."/>
        </authorList>
    </citation>
    <scope>NUCLEOTIDE SEQUENCE</scope>
    <source>
        <strain evidence="3">75</strain>
        <plasmid evidence="3">unnamed1</plasmid>
    </source>
</reference>
<gene>
    <name evidence="3" type="ORF">RHODO2019_18320</name>
</gene>
<organism evidence="3 4">
    <name type="scientific">Rhodococcus antarcticus</name>
    <dbReference type="NCBI Taxonomy" id="2987751"/>
    <lineage>
        <taxon>Bacteria</taxon>
        <taxon>Bacillati</taxon>
        <taxon>Actinomycetota</taxon>
        <taxon>Actinomycetes</taxon>
        <taxon>Mycobacteriales</taxon>
        <taxon>Nocardiaceae</taxon>
        <taxon>Rhodococcus</taxon>
    </lineage>
</organism>
<feature type="compositionally biased region" description="Polar residues" evidence="1">
    <location>
        <begin position="493"/>
        <end position="508"/>
    </location>
</feature>
<evidence type="ECO:0000256" key="1">
    <source>
        <dbReference type="SAM" id="MobiDB-lite"/>
    </source>
</evidence>
<proteinExistence type="predicted"/>
<evidence type="ECO:0000259" key="2">
    <source>
        <dbReference type="Pfam" id="PF03432"/>
    </source>
</evidence>
<dbReference type="RefSeq" id="WP_265384943.1">
    <property type="nucleotide sequence ID" value="NZ_CP110616.1"/>
</dbReference>
<dbReference type="Proteomes" id="UP001164965">
    <property type="component" value="Plasmid unnamed1"/>
</dbReference>
<keyword evidence="4" id="KW-1185">Reference proteome</keyword>